<dbReference type="AlphaFoldDB" id="A0A1G9S317"/>
<dbReference type="OrthoDB" id="1344570at2"/>
<protein>
    <recommendedName>
        <fullName evidence="4">DUF998 domain-containing protein</fullName>
    </recommendedName>
</protein>
<dbReference type="STRING" id="1075417.SAMN05421823_11211"/>
<dbReference type="InterPro" id="IPR009339">
    <property type="entry name" value="DUF998"/>
</dbReference>
<feature type="transmembrane region" description="Helical" evidence="1">
    <location>
        <begin position="21"/>
        <end position="44"/>
    </location>
</feature>
<keyword evidence="1" id="KW-0472">Membrane</keyword>
<evidence type="ECO:0000313" key="2">
    <source>
        <dbReference type="EMBL" id="SDM29794.1"/>
    </source>
</evidence>
<evidence type="ECO:0000313" key="3">
    <source>
        <dbReference type="Proteomes" id="UP000198510"/>
    </source>
</evidence>
<name>A0A1G9S317_9BACT</name>
<keyword evidence="1" id="KW-1133">Transmembrane helix</keyword>
<feature type="transmembrane region" description="Helical" evidence="1">
    <location>
        <begin position="196"/>
        <end position="215"/>
    </location>
</feature>
<proteinExistence type="predicted"/>
<organism evidence="2 3">
    <name type="scientific">Catalinimonas alkaloidigena</name>
    <dbReference type="NCBI Taxonomy" id="1075417"/>
    <lineage>
        <taxon>Bacteria</taxon>
        <taxon>Pseudomonadati</taxon>
        <taxon>Bacteroidota</taxon>
        <taxon>Cytophagia</taxon>
        <taxon>Cytophagales</taxon>
        <taxon>Catalimonadaceae</taxon>
        <taxon>Catalinimonas</taxon>
    </lineage>
</organism>
<dbReference type="Proteomes" id="UP000198510">
    <property type="component" value="Unassembled WGS sequence"/>
</dbReference>
<feature type="transmembrane region" description="Helical" evidence="1">
    <location>
        <begin position="132"/>
        <end position="155"/>
    </location>
</feature>
<evidence type="ECO:0000256" key="1">
    <source>
        <dbReference type="SAM" id="Phobius"/>
    </source>
</evidence>
<dbReference type="EMBL" id="FNFO01000012">
    <property type="protein sequence ID" value="SDM29794.1"/>
    <property type="molecule type" value="Genomic_DNA"/>
</dbReference>
<keyword evidence="3" id="KW-1185">Reference proteome</keyword>
<accession>A0A1G9S317</accession>
<keyword evidence="1" id="KW-0812">Transmembrane</keyword>
<feature type="transmembrane region" description="Helical" evidence="1">
    <location>
        <begin position="64"/>
        <end position="84"/>
    </location>
</feature>
<evidence type="ECO:0008006" key="4">
    <source>
        <dbReference type="Google" id="ProtNLM"/>
    </source>
</evidence>
<feature type="transmembrane region" description="Helical" evidence="1">
    <location>
        <begin position="167"/>
        <end position="184"/>
    </location>
</feature>
<dbReference type="RefSeq" id="WP_089686976.1">
    <property type="nucleotide sequence ID" value="NZ_FNFO01000012.1"/>
</dbReference>
<sequence length="228" mass="24824">MKNVSLFPLQPRPVAAFWRKGAAWACWLGCGGDFLATYVGGAFYPGYSHLRQPMSVLGTAASPLATEMSAWWILLGGLLLWFAVGFRKTFAAYGKPVRRASELIGLYAAGEGIGSGIFPANRVDGVLTPLGYMHNAVSGIGVIGLMLIPVVLLPLFPKACFPRMHSFTWGVLVLGTSAIVLFLTSRSVPAWAYEGLWQRLFTAVYYLYLVVLAYFMRDGTQNGHPVPV</sequence>
<reference evidence="2 3" key="1">
    <citation type="submission" date="2016-10" db="EMBL/GenBank/DDBJ databases">
        <authorList>
            <person name="de Groot N.N."/>
        </authorList>
    </citation>
    <scope>NUCLEOTIDE SEQUENCE [LARGE SCALE GENOMIC DNA]</scope>
    <source>
        <strain evidence="2 3">DSM 25186</strain>
    </source>
</reference>
<gene>
    <name evidence="2" type="ORF">SAMN05421823_11211</name>
</gene>
<dbReference type="Pfam" id="PF06197">
    <property type="entry name" value="DUF998"/>
    <property type="match status" value="1"/>
</dbReference>